<keyword evidence="5" id="KW-0547">Nucleotide-binding</keyword>
<evidence type="ECO:0000256" key="2">
    <source>
        <dbReference type="ARBA" id="ARBA00012438"/>
    </source>
</evidence>
<evidence type="ECO:0000256" key="4">
    <source>
        <dbReference type="ARBA" id="ARBA00022679"/>
    </source>
</evidence>
<evidence type="ECO:0000313" key="10">
    <source>
        <dbReference type="EMBL" id="MFD1225659.1"/>
    </source>
</evidence>
<gene>
    <name evidence="10" type="ORF">ACFQ35_00450</name>
</gene>
<dbReference type="SUPFAM" id="SSF55785">
    <property type="entry name" value="PYP-like sensor domain (PAS domain)"/>
    <property type="match status" value="1"/>
</dbReference>
<dbReference type="Pfam" id="PF07536">
    <property type="entry name" value="HWE_HK"/>
    <property type="match status" value="1"/>
</dbReference>
<evidence type="ECO:0000256" key="6">
    <source>
        <dbReference type="ARBA" id="ARBA00022777"/>
    </source>
</evidence>
<dbReference type="Proteomes" id="UP001597263">
    <property type="component" value="Unassembled WGS sequence"/>
</dbReference>
<feature type="domain" description="Signal transduction histidine kinase HWE region" evidence="9">
    <location>
        <begin position="142"/>
        <end position="224"/>
    </location>
</feature>
<comment type="caution">
    <text evidence="10">The sequence shown here is derived from an EMBL/GenBank/DDBJ whole genome shotgun (WGS) entry which is preliminary data.</text>
</comment>
<dbReference type="PANTHER" id="PTHR41523">
    <property type="entry name" value="TWO-COMPONENT SYSTEM SENSOR PROTEIN"/>
    <property type="match status" value="1"/>
</dbReference>
<keyword evidence="7" id="KW-0067">ATP-binding</keyword>
<sequence>MAPTSSVSGYSSTGQIRLRSLLRAIRNSNVSVFYQTPNLNYSWAENLPDFWHLPWRPDISEAELMPKDIAAQLMAAKNQLLETGDAQRLEISFPDKKNPRWYEFFIDSDRDEDGKIIGVVTTAVEISELKHREQVLKILLREVSHRSKNLLAIIQSIAMQTARFSGSVDQFLQKFRGRLHSLSHSQDLVTDSNWHGADFRELLFSQLEKYIHPKDPRLTITGQDAYLFPGAALHVGLAFHELIVNSASYGALACEHGSLTISAELEPDGEGEMDLIIHWKEQTCPPDSPDRTGRTDHPTDVPALQKPQPDASRFGSAVLLRIVPQAVSGTAHYSIKPDSVEYYLRIPHRNFDF</sequence>
<organism evidence="10 11">
    <name type="scientific">Pseudochrobactrum kiredjianiae</name>
    <dbReference type="NCBI Taxonomy" id="386305"/>
    <lineage>
        <taxon>Bacteria</taxon>
        <taxon>Pseudomonadati</taxon>
        <taxon>Pseudomonadota</taxon>
        <taxon>Alphaproteobacteria</taxon>
        <taxon>Hyphomicrobiales</taxon>
        <taxon>Brucellaceae</taxon>
        <taxon>Pseudochrobactrum</taxon>
    </lineage>
</organism>
<dbReference type="Gene3D" id="3.30.450.20">
    <property type="entry name" value="PAS domain"/>
    <property type="match status" value="1"/>
</dbReference>
<protein>
    <recommendedName>
        <fullName evidence="2">histidine kinase</fullName>
        <ecNumber evidence="2">2.7.13.3</ecNumber>
    </recommendedName>
</protein>
<comment type="catalytic activity">
    <reaction evidence="1">
        <text>ATP + protein L-histidine = ADP + protein N-phospho-L-histidine.</text>
        <dbReference type="EC" id="2.7.13.3"/>
    </reaction>
</comment>
<dbReference type="GO" id="GO:0004673">
    <property type="term" value="F:protein histidine kinase activity"/>
    <property type="evidence" value="ECO:0007669"/>
    <property type="project" value="UniProtKB-EC"/>
</dbReference>
<dbReference type="Pfam" id="PF08448">
    <property type="entry name" value="PAS_4"/>
    <property type="match status" value="1"/>
</dbReference>
<evidence type="ECO:0000259" key="9">
    <source>
        <dbReference type="SMART" id="SM00911"/>
    </source>
</evidence>
<feature type="compositionally biased region" description="Basic and acidic residues" evidence="8">
    <location>
        <begin position="288"/>
        <end position="299"/>
    </location>
</feature>
<dbReference type="EC" id="2.7.13.3" evidence="2"/>
<evidence type="ECO:0000256" key="7">
    <source>
        <dbReference type="ARBA" id="ARBA00022840"/>
    </source>
</evidence>
<evidence type="ECO:0000256" key="8">
    <source>
        <dbReference type="SAM" id="MobiDB-lite"/>
    </source>
</evidence>
<proteinExistence type="predicted"/>
<name>A0ABW3UZE0_9HYPH</name>
<evidence type="ECO:0000256" key="5">
    <source>
        <dbReference type="ARBA" id="ARBA00022741"/>
    </source>
</evidence>
<dbReference type="InterPro" id="IPR035965">
    <property type="entry name" value="PAS-like_dom_sf"/>
</dbReference>
<keyword evidence="4 10" id="KW-0808">Transferase</keyword>
<evidence type="ECO:0000313" key="11">
    <source>
        <dbReference type="Proteomes" id="UP001597263"/>
    </source>
</evidence>
<dbReference type="SMART" id="SM00911">
    <property type="entry name" value="HWE_HK"/>
    <property type="match status" value="1"/>
</dbReference>
<dbReference type="EMBL" id="JBHTMA010000002">
    <property type="protein sequence ID" value="MFD1225659.1"/>
    <property type="molecule type" value="Genomic_DNA"/>
</dbReference>
<evidence type="ECO:0000256" key="3">
    <source>
        <dbReference type="ARBA" id="ARBA00022553"/>
    </source>
</evidence>
<dbReference type="RefSeq" id="WP_289387630.1">
    <property type="nucleotide sequence ID" value="NZ_JAUCBM010000006.1"/>
</dbReference>
<dbReference type="PANTHER" id="PTHR41523:SF7">
    <property type="entry name" value="HISTIDINE KINASE"/>
    <property type="match status" value="1"/>
</dbReference>
<evidence type="ECO:0000256" key="1">
    <source>
        <dbReference type="ARBA" id="ARBA00000085"/>
    </source>
</evidence>
<reference evidence="11" key="1">
    <citation type="journal article" date="2019" name="Int. J. Syst. Evol. Microbiol.">
        <title>The Global Catalogue of Microorganisms (GCM) 10K type strain sequencing project: providing services to taxonomists for standard genome sequencing and annotation.</title>
        <authorList>
            <consortium name="The Broad Institute Genomics Platform"/>
            <consortium name="The Broad Institute Genome Sequencing Center for Infectious Disease"/>
            <person name="Wu L."/>
            <person name="Ma J."/>
        </authorList>
    </citation>
    <scope>NUCLEOTIDE SEQUENCE [LARGE SCALE GENOMIC DNA]</scope>
    <source>
        <strain evidence="11">CCUG 49584</strain>
    </source>
</reference>
<dbReference type="InterPro" id="IPR011102">
    <property type="entry name" value="Sig_transdc_His_kinase_HWE"/>
</dbReference>
<keyword evidence="11" id="KW-1185">Reference proteome</keyword>
<feature type="region of interest" description="Disordered" evidence="8">
    <location>
        <begin position="282"/>
        <end position="310"/>
    </location>
</feature>
<keyword evidence="6 10" id="KW-0418">Kinase</keyword>
<keyword evidence="3" id="KW-0597">Phosphoprotein</keyword>
<dbReference type="InterPro" id="IPR013656">
    <property type="entry name" value="PAS_4"/>
</dbReference>
<accession>A0ABW3UZE0</accession>